<evidence type="ECO:0000313" key="4">
    <source>
        <dbReference type="Proteomes" id="UP001178888"/>
    </source>
</evidence>
<keyword evidence="4" id="KW-1185">Reference proteome</keyword>
<dbReference type="Proteomes" id="UP001178888">
    <property type="component" value="Unassembled WGS sequence"/>
</dbReference>
<protein>
    <submittedName>
        <fullName evidence="1">CotH kinase family protein</fullName>
    </submittedName>
    <submittedName>
        <fullName evidence="2">Spore coat protein</fullName>
    </submittedName>
</protein>
<organism evidence="2 3">
    <name type="scientific">Bacillus salipaludis</name>
    <dbReference type="NCBI Taxonomy" id="2547811"/>
    <lineage>
        <taxon>Bacteria</taxon>
        <taxon>Bacillati</taxon>
        <taxon>Bacillota</taxon>
        <taxon>Bacilli</taxon>
        <taxon>Bacillales</taxon>
        <taxon>Bacillaceae</taxon>
        <taxon>Bacillus</taxon>
    </lineage>
</organism>
<keyword evidence="2" id="KW-0167">Capsid protein</keyword>
<keyword evidence="1" id="KW-0418">Kinase</keyword>
<sequence length="363" mass="42814">MDETFKLPQYKIFINPIDLRELKRDIWIDDPVPAQLAIEGKKLEIDLSYRGSHIRDFEKKSYQIAYYKPKKFKGSSLVHLNAEFKDPSFIRNKLSFDFFREIGCLAPQSRHVFLTINGKAEGVYLEIESVDENFIKRRGLPNGAIFYAVDGDANFSLMSDLDKETKKSLKLGYERQWGSAKDDLHLQEFIYKINTLPKAEFEKEIPRYLNVEKYLRWVAGVVFTSNYDGFVHNYALYRNGATGLFEVIPWDYDATWGRDVNGKRMEANYVPFDGFNTLTARILDENSFRSQYHRLLEDIMNHQFTIEFMAPRVEQLLHSIRPSVLHDPYKKQQIEQFDQELAIVTLYIEERRNYLKKKVTMFD</sequence>
<reference evidence="1" key="2">
    <citation type="submission" date="2023-08" db="EMBL/GenBank/DDBJ databases">
        <title>Nitrogen cycling bacteria in agricultural field soils.</title>
        <authorList>
            <person name="Jang J."/>
        </authorList>
    </citation>
    <scope>NUCLEOTIDE SEQUENCE</scope>
    <source>
        <strain evidence="1">PS3-36</strain>
    </source>
</reference>
<comment type="caution">
    <text evidence="2">The sequence shown here is derived from an EMBL/GenBank/DDBJ whole genome shotgun (WGS) entry which is preliminary data.</text>
</comment>
<dbReference type="EMBL" id="SMYO01000025">
    <property type="protein sequence ID" value="TDK56252.1"/>
    <property type="molecule type" value="Genomic_DNA"/>
</dbReference>
<dbReference type="GO" id="GO:0016301">
    <property type="term" value="F:kinase activity"/>
    <property type="evidence" value="ECO:0007669"/>
    <property type="project" value="UniProtKB-KW"/>
</dbReference>
<evidence type="ECO:0000313" key="1">
    <source>
        <dbReference type="EMBL" id="MDQ6598814.1"/>
    </source>
</evidence>
<dbReference type="PANTHER" id="PTHR40050:SF1">
    <property type="entry name" value="INNER SPORE COAT PROTEIN H"/>
    <property type="match status" value="1"/>
</dbReference>
<evidence type="ECO:0000313" key="3">
    <source>
        <dbReference type="Proteomes" id="UP000295132"/>
    </source>
</evidence>
<keyword evidence="1" id="KW-0808">Transferase</keyword>
<dbReference type="Pfam" id="PF08757">
    <property type="entry name" value="CotH"/>
    <property type="match status" value="1"/>
</dbReference>
<dbReference type="PANTHER" id="PTHR40050">
    <property type="entry name" value="INNER SPORE COAT PROTEIN H"/>
    <property type="match status" value="1"/>
</dbReference>
<evidence type="ECO:0000313" key="2">
    <source>
        <dbReference type="EMBL" id="TDK56252.1"/>
    </source>
</evidence>
<accession>A0A4R5VJ87</accession>
<proteinExistence type="predicted"/>
<dbReference type="RefSeq" id="WP_133339722.1">
    <property type="nucleotide sequence ID" value="NZ_JAVGVR010000001.1"/>
</dbReference>
<reference evidence="2 3" key="1">
    <citation type="submission" date="2019-03" db="EMBL/GenBank/DDBJ databases">
        <title>Bacillus niacini sp. nov. a Nicotinate-Metabolizing Mesophile Isolated from Soil.</title>
        <authorList>
            <person name="Zhang G."/>
        </authorList>
    </citation>
    <scope>NUCLEOTIDE SEQUENCE [LARGE SCALE GENOMIC DNA]</scope>
    <source>
        <strain evidence="2 3">WN066</strain>
    </source>
</reference>
<keyword evidence="2" id="KW-0946">Virion</keyword>
<dbReference type="Proteomes" id="UP000295132">
    <property type="component" value="Unassembled WGS sequence"/>
</dbReference>
<dbReference type="InterPro" id="IPR014867">
    <property type="entry name" value="Spore_coat_CotH_CotH2/3/7"/>
</dbReference>
<name>A0A4R5VJ87_9BACI</name>
<dbReference type="EMBL" id="JAVGVR010000001">
    <property type="protein sequence ID" value="MDQ6598814.1"/>
    <property type="molecule type" value="Genomic_DNA"/>
</dbReference>
<gene>
    <name evidence="2" type="ORF">E2K98_27215</name>
    <name evidence="1" type="ORF">RCG21_21040</name>
</gene>
<dbReference type="AlphaFoldDB" id="A0A4R5VJ87"/>